<reference evidence="1 2" key="1">
    <citation type="submission" date="2019-01" db="EMBL/GenBank/DDBJ databases">
        <title>Draft genome sequences of the type strains of six Macrococcus species.</title>
        <authorList>
            <person name="Mazhar S."/>
            <person name="Altermann E."/>
            <person name="Hill C."/>
            <person name="Mcauliffe O."/>
        </authorList>
    </citation>
    <scope>NUCLEOTIDE SEQUENCE [LARGE SCALE GENOMIC DNA]</scope>
    <source>
        <strain evidence="1 2">ATCC 51825</strain>
    </source>
</reference>
<dbReference type="OrthoDB" id="9781005at2"/>
<dbReference type="AlphaFoldDB" id="A0A4R6C1U7"/>
<dbReference type="Proteomes" id="UP000294843">
    <property type="component" value="Unassembled WGS sequence"/>
</dbReference>
<sequence length="33" mass="4004">MNWYNNVRPHGALNDLTPKEYKEMFYKNCPILC</sequence>
<gene>
    <name evidence="1" type="ORF">ERX55_00030</name>
</gene>
<dbReference type="EMBL" id="SCWF01000001">
    <property type="protein sequence ID" value="TDM15332.1"/>
    <property type="molecule type" value="Genomic_DNA"/>
</dbReference>
<comment type="caution">
    <text evidence="1">The sequence shown here is derived from an EMBL/GenBank/DDBJ whole genome shotgun (WGS) entry which is preliminary data.</text>
</comment>
<name>A0A4R6C1U7_9STAP</name>
<evidence type="ECO:0000313" key="2">
    <source>
        <dbReference type="Proteomes" id="UP000294843"/>
    </source>
</evidence>
<evidence type="ECO:0000313" key="1">
    <source>
        <dbReference type="EMBL" id="TDM15332.1"/>
    </source>
</evidence>
<dbReference type="RefSeq" id="WP_133450541.1">
    <property type="nucleotide sequence ID" value="NZ_SCWF01000001.1"/>
</dbReference>
<organism evidence="1 2">
    <name type="scientific">Macrococcus bovicus</name>
    <dbReference type="NCBI Taxonomy" id="69968"/>
    <lineage>
        <taxon>Bacteria</taxon>
        <taxon>Bacillati</taxon>
        <taxon>Bacillota</taxon>
        <taxon>Bacilli</taxon>
        <taxon>Bacillales</taxon>
        <taxon>Staphylococcaceae</taxon>
        <taxon>Macrococcus</taxon>
    </lineage>
</organism>
<protein>
    <submittedName>
        <fullName evidence="1">Uncharacterized protein</fullName>
    </submittedName>
</protein>
<accession>A0A4R6C1U7</accession>
<keyword evidence="2" id="KW-1185">Reference proteome</keyword>
<proteinExistence type="predicted"/>